<evidence type="ECO:0000256" key="7">
    <source>
        <dbReference type="ARBA" id="ARBA00022710"/>
    </source>
</evidence>
<keyword evidence="5 14" id="KW-0162">Chylomicron</keyword>
<dbReference type="GO" id="GO:0016042">
    <property type="term" value="P:lipid catabolic process"/>
    <property type="evidence" value="ECO:0007669"/>
    <property type="project" value="UniProtKB-UniRule"/>
</dbReference>
<dbReference type="GO" id="GO:0042627">
    <property type="term" value="C:chylomicron"/>
    <property type="evidence" value="ECO:0007669"/>
    <property type="project" value="UniProtKB-UniRule"/>
</dbReference>
<evidence type="ECO:0000256" key="9">
    <source>
        <dbReference type="ARBA" id="ARBA00022963"/>
    </source>
</evidence>
<dbReference type="GO" id="GO:0034362">
    <property type="term" value="C:low-density lipoprotein particle"/>
    <property type="evidence" value="ECO:0007669"/>
    <property type="project" value="UniProtKB-UniRule"/>
</dbReference>
<evidence type="ECO:0000313" key="17">
    <source>
        <dbReference type="RefSeq" id="XP_004388847.1"/>
    </source>
</evidence>
<dbReference type="AlphaFoldDB" id="A0A2Y9E816"/>
<proteinExistence type="inferred from homology"/>
<keyword evidence="11 14" id="KW-0443">Lipid metabolism</keyword>
<dbReference type="PANTHER" id="PTHR16566">
    <property type="entry name" value="APOLIPOPROTEIN C-II"/>
    <property type="match status" value="1"/>
</dbReference>
<evidence type="ECO:0000256" key="5">
    <source>
        <dbReference type="ARBA" id="ARBA00022513"/>
    </source>
</evidence>
<comment type="subcellular location">
    <subcellularLocation>
        <location evidence="1 14">Secreted</location>
    </subcellularLocation>
</comment>
<dbReference type="RefSeq" id="XP_004388847.1">
    <property type="nucleotide sequence ID" value="XM_004388790.1"/>
</dbReference>
<keyword evidence="7 14" id="KW-0427">LDL</keyword>
<keyword evidence="14 15" id="KW-0732">Signal</keyword>
<keyword evidence="10 14" id="KW-0445">Lipid transport</keyword>
<evidence type="ECO:0000256" key="6">
    <source>
        <dbReference type="ARBA" id="ARBA00022525"/>
    </source>
</evidence>
<evidence type="ECO:0000256" key="8">
    <source>
        <dbReference type="ARBA" id="ARBA00022850"/>
    </source>
</evidence>
<keyword evidence="6 14" id="KW-0964">Secreted</keyword>
<dbReference type="GO" id="GO:0016004">
    <property type="term" value="F:phospholipase activator activity"/>
    <property type="evidence" value="ECO:0007669"/>
    <property type="project" value="TreeGrafter"/>
</dbReference>
<comment type="function">
    <text evidence="14">Component of chylomicrons, very low-density lipoproteins (VLDL), low-density lipoproteins (LDL), and high-density lipoproteins (HDL) in plasma. Plays an important role in lipoprotein metabolism as an activator of lipoprotein lipase.</text>
</comment>
<evidence type="ECO:0000256" key="11">
    <source>
        <dbReference type="ARBA" id="ARBA00023098"/>
    </source>
</evidence>
<keyword evidence="8 14" id="KW-0345">HDL</keyword>
<dbReference type="GeneID" id="101355234"/>
<dbReference type="InParanoid" id="A0A2Y9E816"/>
<evidence type="ECO:0000256" key="2">
    <source>
        <dbReference type="ARBA" id="ARBA00007221"/>
    </source>
</evidence>
<evidence type="ECO:0000256" key="15">
    <source>
        <dbReference type="SAM" id="SignalP"/>
    </source>
</evidence>
<evidence type="ECO:0000256" key="1">
    <source>
        <dbReference type="ARBA" id="ARBA00004613"/>
    </source>
</evidence>
<keyword evidence="4 14" id="KW-0813">Transport</keyword>
<dbReference type="PANTHER" id="PTHR16566:SF0">
    <property type="entry name" value="APOLIPOPROTEIN C-II"/>
    <property type="match status" value="1"/>
</dbReference>
<name>A0A2Y9E816_TRIMA</name>
<keyword evidence="12 14" id="KW-0850">VLDL</keyword>
<dbReference type="GO" id="GO:0034361">
    <property type="term" value="C:very-low-density lipoprotein particle"/>
    <property type="evidence" value="ECO:0007669"/>
    <property type="project" value="UniProtKB-UniRule"/>
</dbReference>
<dbReference type="GO" id="GO:0043274">
    <property type="term" value="F:phospholipase binding"/>
    <property type="evidence" value="ECO:0007669"/>
    <property type="project" value="TreeGrafter"/>
</dbReference>
<comment type="similarity">
    <text evidence="2 14">Belongs to the apolipoprotein C2 family.</text>
</comment>
<evidence type="ECO:0000256" key="14">
    <source>
        <dbReference type="RuleBase" id="RU368054"/>
    </source>
</evidence>
<dbReference type="Proteomes" id="UP000248480">
    <property type="component" value="Unplaced"/>
</dbReference>
<evidence type="ECO:0000313" key="16">
    <source>
        <dbReference type="Proteomes" id="UP000248480"/>
    </source>
</evidence>
<dbReference type="InterPro" id="IPR008019">
    <property type="entry name" value="Apo-CII"/>
</dbReference>
<dbReference type="OrthoDB" id="9881800at2759"/>
<feature type="chain" id="PRO_5015931905" description="Apolipoprotein C-II" evidence="15">
    <location>
        <begin position="25"/>
        <end position="102"/>
    </location>
</feature>
<evidence type="ECO:0000256" key="12">
    <source>
        <dbReference type="ARBA" id="ARBA00023313"/>
    </source>
</evidence>
<sequence length="102" mass="11494">MGARYRHLLALFFVLLVLGLEVHGNRLPQADEPASPALLAQVQEYLHGYWDAAKNAMKDLYHKSYLPSVDEKVRDMYSKGTTAMSTYTGIFTDQLLSMLKGD</sequence>
<evidence type="ECO:0000256" key="10">
    <source>
        <dbReference type="ARBA" id="ARBA00023055"/>
    </source>
</evidence>
<dbReference type="Pfam" id="PF05355">
    <property type="entry name" value="Apo-CII"/>
    <property type="match status" value="1"/>
</dbReference>
<evidence type="ECO:0000256" key="3">
    <source>
        <dbReference type="ARBA" id="ARBA00013947"/>
    </source>
</evidence>
<dbReference type="GO" id="GO:0034364">
    <property type="term" value="C:high-density lipoprotein particle"/>
    <property type="evidence" value="ECO:0007669"/>
    <property type="project" value="UniProtKB-KW"/>
</dbReference>
<evidence type="ECO:0000256" key="4">
    <source>
        <dbReference type="ARBA" id="ARBA00022448"/>
    </source>
</evidence>
<feature type="signal peptide" evidence="15">
    <location>
        <begin position="1"/>
        <end position="24"/>
    </location>
</feature>
<dbReference type="Gene3D" id="1.10.1440.10">
    <property type="entry name" value="Apolipoprotein C-II"/>
    <property type="match status" value="1"/>
</dbReference>
<dbReference type="FunCoup" id="A0A2Y9E816">
    <property type="interactions" value="16"/>
</dbReference>
<accession>A0A2Y9E816</accession>
<organism evidence="16 17">
    <name type="scientific">Trichechus manatus latirostris</name>
    <name type="common">Florida manatee</name>
    <dbReference type="NCBI Taxonomy" id="127582"/>
    <lineage>
        <taxon>Eukaryota</taxon>
        <taxon>Metazoa</taxon>
        <taxon>Chordata</taxon>
        <taxon>Craniata</taxon>
        <taxon>Vertebrata</taxon>
        <taxon>Euteleostomi</taxon>
        <taxon>Mammalia</taxon>
        <taxon>Eutheria</taxon>
        <taxon>Afrotheria</taxon>
        <taxon>Sirenia</taxon>
        <taxon>Trichechidae</taxon>
        <taxon>Trichechus</taxon>
    </lineage>
</organism>
<protein>
    <recommendedName>
        <fullName evidence="3 14">Apolipoprotein C-II</fullName>
        <shortName evidence="14">Apo-CII</shortName>
        <shortName evidence="14">ApoC-II</shortName>
    </recommendedName>
    <alternativeName>
        <fullName evidence="13 14">Apolipoprotein C2</fullName>
    </alternativeName>
</protein>
<keyword evidence="9 14" id="KW-0442">Lipid degradation</keyword>
<reference evidence="17" key="1">
    <citation type="submission" date="2025-08" db="UniProtKB">
        <authorList>
            <consortium name="RefSeq"/>
        </authorList>
    </citation>
    <scope>IDENTIFICATION</scope>
</reference>
<dbReference type="GO" id="GO:0060697">
    <property type="term" value="P:positive regulation of phospholipid catabolic process"/>
    <property type="evidence" value="ECO:0007669"/>
    <property type="project" value="TreeGrafter"/>
</dbReference>
<dbReference type="CTD" id="344"/>
<gene>
    <name evidence="17" type="primary">APOC2</name>
</gene>
<dbReference type="STRING" id="127582.A0A2Y9E816"/>
<dbReference type="KEGG" id="tmu:101355234"/>
<dbReference type="GO" id="GO:0006869">
    <property type="term" value="P:lipid transport"/>
    <property type="evidence" value="ECO:0007669"/>
    <property type="project" value="UniProtKB-UniRule"/>
</dbReference>
<dbReference type="InterPro" id="IPR023121">
    <property type="entry name" value="ApoC-II_dom_sf"/>
</dbReference>
<evidence type="ECO:0000256" key="13">
    <source>
        <dbReference type="ARBA" id="ARBA00031176"/>
    </source>
</evidence>
<keyword evidence="16" id="KW-1185">Reference proteome</keyword>